<evidence type="ECO:0000313" key="11">
    <source>
        <dbReference type="EMBL" id="OOS25737.1"/>
    </source>
</evidence>
<evidence type="ECO:0000256" key="4">
    <source>
        <dbReference type="ARBA" id="ARBA00014035"/>
    </source>
</evidence>
<evidence type="ECO:0000256" key="7">
    <source>
        <dbReference type="ARBA" id="ARBA00022764"/>
    </source>
</evidence>
<gene>
    <name evidence="10" type="primary">lolA</name>
    <name evidence="11" type="ORF">B0680_02670</name>
</gene>
<evidence type="ECO:0000313" key="12">
    <source>
        <dbReference type="Proteomes" id="UP000189800"/>
    </source>
</evidence>
<dbReference type="AlphaFoldDB" id="A0A1T0CTS9"/>
<evidence type="ECO:0000256" key="5">
    <source>
        <dbReference type="ARBA" id="ARBA00022448"/>
    </source>
</evidence>
<evidence type="ECO:0000256" key="3">
    <source>
        <dbReference type="ARBA" id="ARBA00011245"/>
    </source>
</evidence>
<dbReference type="PANTHER" id="PTHR35869">
    <property type="entry name" value="OUTER-MEMBRANE LIPOPROTEIN CARRIER PROTEIN"/>
    <property type="match status" value="1"/>
</dbReference>
<evidence type="ECO:0000256" key="9">
    <source>
        <dbReference type="ARBA" id="ARBA00023186"/>
    </source>
</evidence>
<accession>A0A1T0CTS9</accession>
<dbReference type="NCBIfam" id="TIGR00547">
    <property type="entry name" value="lolA"/>
    <property type="match status" value="1"/>
</dbReference>
<dbReference type="RefSeq" id="WP_078253495.1">
    <property type="nucleotide sequence ID" value="NZ_MUYU01000006.1"/>
</dbReference>
<keyword evidence="6 10" id="KW-0732">Signal</keyword>
<protein>
    <recommendedName>
        <fullName evidence="4 10">Outer-membrane lipoprotein carrier protein</fullName>
    </recommendedName>
</protein>
<dbReference type="GO" id="GO:0044874">
    <property type="term" value="P:lipoprotein localization to outer membrane"/>
    <property type="evidence" value="ECO:0007669"/>
    <property type="project" value="UniProtKB-UniRule"/>
</dbReference>
<comment type="subcellular location">
    <subcellularLocation>
        <location evidence="1 10">Periplasm</location>
    </subcellularLocation>
</comment>
<dbReference type="GO" id="GO:0042953">
    <property type="term" value="P:lipoprotein transport"/>
    <property type="evidence" value="ECO:0007669"/>
    <property type="project" value="InterPro"/>
</dbReference>
<dbReference type="Gene3D" id="2.50.20.10">
    <property type="entry name" value="Lipoprotein localisation LolA/LolB/LppX"/>
    <property type="match status" value="1"/>
</dbReference>
<evidence type="ECO:0000256" key="8">
    <source>
        <dbReference type="ARBA" id="ARBA00022927"/>
    </source>
</evidence>
<comment type="similarity">
    <text evidence="2 10">Belongs to the LolA family.</text>
</comment>
<dbReference type="Pfam" id="PF03548">
    <property type="entry name" value="LolA"/>
    <property type="match status" value="1"/>
</dbReference>
<organism evidence="11 12">
    <name type="scientific">Moraxella pluranimalium</name>
    <dbReference type="NCBI Taxonomy" id="470453"/>
    <lineage>
        <taxon>Bacteria</taxon>
        <taxon>Pseudomonadati</taxon>
        <taxon>Pseudomonadota</taxon>
        <taxon>Gammaproteobacteria</taxon>
        <taxon>Moraxellales</taxon>
        <taxon>Moraxellaceae</taxon>
        <taxon>Moraxella</taxon>
    </lineage>
</organism>
<name>A0A1T0CTS9_9GAMM</name>
<keyword evidence="12" id="KW-1185">Reference proteome</keyword>
<evidence type="ECO:0000256" key="1">
    <source>
        <dbReference type="ARBA" id="ARBA00004418"/>
    </source>
</evidence>
<feature type="chain" id="PRO_5013405627" description="Outer-membrane lipoprotein carrier protein" evidence="10">
    <location>
        <begin position="38"/>
        <end position="224"/>
    </location>
</feature>
<comment type="subunit">
    <text evidence="3 10">Monomer.</text>
</comment>
<feature type="signal peptide" evidence="10">
    <location>
        <begin position="1"/>
        <end position="37"/>
    </location>
</feature>
<reference evidence="11 12" key="1">
    <citation type="submission" date="2017-02" db="EMBL/GenBank/DDBJ databases">
        <title>Draft genome sequence of Moraxella pluranimalium CCUG 54913T type strain.</title>
        <authorList>
            <person name="Salva-Serra F."/>
            <person name="Engstrom-Jakobsson H."/>
            <person name="Thorell K."/>
            <person name="Jaen-Luchoro D."/>
            <person name="Gonzales-Siles L."/>
            <person name="Karlsson R."/>
            <person name="Yazdan S."/>
            <person name="Boulund F."/>
            <person name="Johnning A."/>
            <person name="Engstrand L."/>
            <person name="Kristiansson E."/>
            <person name="Moore E."/>
        </authorList>
    </citation>
    <scope>NUCLEOTIDE SEQUENCE [LARGE SCALE GENOMIC DNA]</scope>
    <source>
        <strain evidence="11 12">CCUG 54913</strain>
    </source>
</reference>
<keyword evidence="9 10" id="KW-0143">Chaperone</keyword>
<dbReference type="GO" id="GO:0030288">
    <property type="term" value="C:outer membrane-bounded periplasmic space"/>
    <property type="evidence" value="ECO:0007669"/>
    <property type="project" value="TreeGrafter"/>
</dbReference>
<evidence type="ECO:0000256" key="10">
    <source>
        <dbReference type="HAMAP-Rule" id="MF_00240"/>
    </source>
</evidence>
<dbReference type="Proteomes" id="UP000189800">
    <property type="component" value="Unassembled WGS sequence"/>
</dbReference>
<keyword evidence="11" id="KW-0449">Lipoprotein</keyword>
<dbReference type="STRING" id="470453.B0680_02670"/>
<dbReference type="EMBL" id="MUYU01000006">
    <property type="protein sequence ID" value="OOS25737.1"/>
    <property type="molecule type" value="Genomic_DNA"/>
</dbReference>
<dbReference type="HAMAP" id="MF_00240">
    <property type="entry name" value="LolA"/>
    <property type="match status" value="1"/>
</dbReference>
<keyword evidence="7 10" id="KW-0574">Periplasm</keyword>
<evidence type="ECO:0000256" key="2">
    <source>
        <dbReference type="ARBA" id="ARBA00007615"/>
    </source>
</evidence>
<dbReference type="SUPFAM" id="SSF89392">
    <property type="entry name" value="Prokaryotic lipoproteins and lipoprotein localization factors"/>
    <property type="match status" value="1"/>
</dbReference>
<keyword evidence="5 10" id="KW-0813">Transport</keyword>
<dbReference type="InterPro" id="IPR018323">
    <property type="entry name" value="OM_lipoprot_carrier_LolA_Pbac"/>
</dbReference>
<dbReference type="CDD" id="cd16325">
    <property type="entry name" value="LolA"/>
    <property type="match status" value="1"/>
</dbReference>
<proteinExistence type="inferred from homology"/>
<keyword evidence="8 10" id="KW-0653">Protein transport</keyword>
<sequence length="224" mass="24109" precursor="true">MSTKTSTLFRTVALKAVLASTVLGATVAPMMATTAHAAAASQEDAAKNLNRLLSNTKSMSANFSQITKSNKKSTTFSGTMSVQRQNQFRWETKSPAEQLIVANGNTLWVYDKDLQQATKQSTANQVGDTPALLLSGDPAQISRSFTVSQPNAEKNYYVLTPKSANANFKNLSISFNGGRPVMMTLNDAIGQTTTIRFSNITMNKKIAASQFSFTPPAGVDVINQ</sequence>
<dbReference type="OrthoDB" id="9787361at2"/>
<dbReference type="InterPro" id="IPR004564">
    <property type="entry name" value="OM_lipoprot_carrier_LolA-like"/>
</dbReference>
<comment type="function">
    <text evidence="10">Participates in the translocation of lipoproteins from the inner membrane to the outer membrane. Only forms a complex with a lipoprotein if the residue after the N-terminal Cys is not an aspartate (The Asp acts as a targeting signal to indicate that the lipoprotein should stay in the inner membrane).</text>
</comment>
<evidence type="ECO:0000256" key="6">
    <source>
        <dbReference type="ARBA" id="ARBA00022729"/>
    </source>
</evidence>
<dbReference type="InterPro" id="IPR029046">
    <property type="entry name" value="LolA/LolB/LppX"/>
</dbReference>
<dbReference type="PANTHER" id="PTHR35869:SF1">
    <property type="entry name" value="OUTER-MEMBRANE LIPOPROTEIN CARRIER PROTEIN"/>
    <property type="match status" value="1"/>
</dbReference>
<comment type="caution">
    <text evidence="11">The sequence shown here is derived from an EMBL/GenBank/DDBJ whole genome shotgun (WGS) entry which is preliminary data.</text>
</comment>